<reference evidence="1 2" key="1">
    <citation type="submission" date="2021-06" db="EMBL/GenBank/DDBJ databases">
        <title>Caerostris extrusa draft genome.</title>
        <authorList>
            <person name="Kono N."/>
            <person name="Arakawa K."/>
        </authorList>
    </citation>
    <scope>NUCLEOTIDE SEQUENCE [LARGE SCALE GENOMIC DNA]</scope>
</reference>
<dbReference type="EMBL" id="BPLR01018063">
    <property type="protein sequence ID" value="GIY96580.1"/>
    <property type="molecule type" value="Genomic_DNA"/>
</dbReference>
<protein>
    <submittedName>
        <fullName evidence="1">Uncharacterized protein</fullName>
    </submittedName>
</protein>
<comment type="caution">
    <text evidence="1">The sequence shown here is derived from an EMBL/GenBank/DDBJ whole genome shotgun (WGS) entry which is preliminary data.</text>
</comment>
<name>A0AAV4XN80_CAEEX</name>
<sequence length="310" mass="34129">MSIRDGQGCSDFKTRRHFSGSAAVKSKMAGQDREQCYLDPDFEPGKSSLGSPRASVTSVTSCASTLSTQSGGKDSSKQRYEITKAGLAKFAKRLTSKDKSANKAIHQFPSAIPNIEVTPLRRSGSVDSLLETNLYCIDASDISNCSSMACLVPSCSSNNLSLQPLPHQQPHRPHGRQDHPHPPLVCLPSWRHTGAAIYLRPQCAQQVDQGTFSQLFADKLMIKSDKESCRGFLLIINLISAVISLPYIGQCLENPEVLLEGLPLSKTERKRLEKLNKINIDLQALFVSVEHEHLERARSILSTTDVNVNW</sequence>
<proteinExistence type="predicted"/>
<keyword evidence="2" id="KW-1185">Reference proteome</keyword>
<dbReference type="AlphaFoldDB" id="A0AAV4XN80"/>
<organism evidence="1 2">
    <name type="scientific">Caerostris extrusa</name>
    <name type="common">Bark spider</name>
    <name type="synonym">Caerostris bankana</name>
    <dbReference type="NCBI Taxonomy" id="172846"/>
    <lineage>
        <taxon>Eukaryota</taxon>
        <taxon>Metazoa</taxon>
        <taxon>Ecdysozoa</taxon>
        <taxon>Arthropoda</taxon>
        <taxon>Chelicerata</taxon>
        <taxon>Arachnida</taxon>
        <taxon>Araneae</taxon>
        <taxon>Araneomorphae</taxon>
        <taxon>Entelegynae</taxon>
        <taxon>Araneoidea</taxon>
        <taxon>Araneidae</taxon>
        <taxon>Caerostris</taxon>
    </lineage>
</organism>
<evidence type="ECO:0000313" key="1">
    <source>
        <dbReference type="EMBL" id="GIY96580.1"/>
    </source>
</evidence>
<dbReference type="Proteomes" id="UP001054945">
    <property type="component" value="Unassembled WGS sequence"/>
</dbReference>
<accession>A0AAV4XN80</accession>
<evidence type="ECO:0000313" key="2">
    <source>
        <dbReference type="Proteomes" id="UP001054945"/>
    </source>
</evidence>
<gene>
    <name evidence="1" type="primary">AVEN_256037_1</name>
    <name evidence="1" type="ORF">CEXT_660561</name>
</gene>